<evidence type="ECO:0000313" key="4">
    <source>
        <dbReference type="EMBL" id="SNS82292.1"/>
    </source>
</evidence>
<keyword evidence="2 4" id="KW-0418">Kinase</keyword>
<accession>A0A239HLV3</accession>
<dbReference type="PANTHER" id="PTHR28629">
    <property type="entry name" value="TRIOKINASE/FMN CYCLASE"/>
    <property type="match status" value="1"/>
</dbReference>
<feature type="domain" description="DhaL" evidence="3">
    <location>
        <begin position="7"/>
        <end position="202"/>
    </location>
</feature>
<name>A0A239HLV3_9ACTN</name>
<dbReference type="SMART" id="SM01120">
    <property type="entry name" value="Dak2"/>
    <property type="match status" value="1"/>
</dbReference>
<dbReference type="EMBL" id="FZOD01000017">
    <property type="protein sequence ID" value="SNS82292.1"/>
    <property type="molecule type" value="Genomic_DNA"/>
</dbReference>
<evidence type="ECO:0000256" key="2">
    <source>
        <dbReference type="ARBA" id="ARBA00022777"/>
    </source>
</evidence>
<dbReference type="Gene3D" id="1.25.40.340">
    <property type="match status" value="1"/>
</dbReference>
<gene>
    <name evidence="4" type="ORF">SAMN05216276_101730</name>
</gene>
<keyword evidence="5" id="KW-1185">Reference proteome</keyword>
<dbReference type="Proteomes" id="UP000198282">
    <property type="component" value="Unassembled WGS sequence"/>
</dbReference>
<dbReference type="GO" id="GO:0004371">
    <property type="term" value="F:glycerone kinase activity"/>
    <property type="evidence" value="ECO:0007669"/>
    <property type="project" value="InterPro"/>
</dbReference>
<dbReference type="PANTHER" id="PTHR28629:SF4">
    <property type="entry name" value="TRIOKINASE_FMN CYCLASE"/>
    <property type="match status" value="1"/>
</dbReference>
<sequence length="210" mass="21425">MTTLTVPEVGAILDQALLTLAGQRDHLRDLDAAVGDGDLGITVDRGAGAIRAALAETPPDTFGALLRTAGTAFAGGNPSTMAALVGTGLLAAAKEVDGERELSPEVAVRIGDSAQRRIAERGKAGLGDKTVLDALAPSVDALRKAGEGERLAAMIAAAREGVEATTDQPARKGRAAWVGERGTGHPDPGATAYLLFLESLLSAVTERAPR</sequence>
<dbReference type="AlphaFoldDB" id="A0A239HLV3"/>
<dbReference type="Pfam" id="PF02734">
    <property type="entry name" value="Dak2"/>
    <property type="match status" value="1"/>
</dbReference>
<dbReference type="InterPro" id="IPR036117">
    <property type="entry name" value="DhaL_dom_sf"/>
</dbReference>
<dbReference type="InterPro" id="IPR004007">
    <property type="entry name" value="DhaL_dom"/>
</dbReference>
<keyword evidence="1" id="KW-0808">Transferase</keyword>
<evidence type="ECO:0000256" key="1">
    <source>
        <dbReference type="ARBA" id="ARBA00022679"/>
    </source>
</evidence>
<organism evidence="4 5">
    <name type="scientific">Streptosporangium subroseum</name>
    <dbReference type="NCBI Taxonomy" id="106412"/>
    <lineage>
        <taxon>Bacteria</taxon>
        <taxon>Bacillati</taxon>
        <taxon>Actinomycetota</taxon>
        <taxon>Actinomycetes</taxon>
        <taxon>Streptosporangiales</taxon>
        <taxon>Streptosporangiaceae</taxon>
        <taxon>Streptosporangium</taxon>
    </lineage>
</organism>
<protein>
    <submittedName>
        <fullName evidence="4">Dihydroxyacetone kinase/dihydroxyacetone kinase, C-terminal domain</fullName>
    </submittedName>
</protein>
<proteinExistence type="predicted"/>
<dbReference type="GO" id="GO:0005829">
    <property type="term" value="C:cytosol"/>
    <property type="evidence" value="ECO:0007669"/>
    <property type="project" value="TreeGrafter"/>
</dbReference>
<dbReference type="SUPFAM" id="SSF101473">
    <property type="entry name" value="DhaL-like"/>
    <property type="match status" value="1"/>
</dbReference>
<dbReference type="PROSITE" id="PS51480">
    <property type="entry name" value="DHAL"/>
    <property type="match status" value="1"/>
</dbReference>
<reference evidence="4 5" key="1">
    <citation type="submission" date="2017-06" db="EMBL/GenBank/DDBJ databases">
        <authorList>
            <person name="Kim H.J."/>
            <person name="Triplett B.A."/>
        </authorList>
    </citation>
    <scope>NUCLEOTIDE SEQUENCE [LARGE SCALE GENOMIC DNA]</scope>
    <source>
        <strain evidence="4 5">CGMCC 4.2132</strain>
    </source>
</reference>
<dbReference type="RefSeq" id="WP_089208587.1">
    <property type="nucleotide sequence ID" value="NZ_FZOD01000017.1"/>
</dbReference>
<evidence type="ECO:0000259" key="3">
    <source>
        <dbReference type="PROSITE" id="PS51480"/>
    </source>
</evidence>
<evidence type="ECO:0000313" key="5">
    <source>
        <dbReference type="Proteomes" id="UP000198282"/>
    </source>
</evidence>
<dbReference type="InterPro" id="IPR050861">
    <property type="entry name" value="Dihydroxyacetone_Kinase"/>
</dbReference>
<dbReference type="GO" id="GO:0019563">
    <property type="term" value="P:glycerol catabolic process"/>
    <property type="evidence" value="ECO:0007669"/>
    <property type="project" value="TreeGrafter"/>
</dbReference>
<dbReference type="OrthoDB" id="9800291at2"/>